<dbReference type="GO" id="GO:0004896">
    <property type="term" value="F:cytokine receptor activity"/>
    <property type="evidence" value="ECO:0007669"/>
    <property type="project" value="TreeGrafter"/>
</dbReference>
<dbReference type="InterPro" id="IPR013783">
    <property type="entry name" value="Ig-like_fold"/>
</dbReference>
<keyword evidence="3" id="KW-1185">Reference proteome</keyword>
<dbReference type="GO" id="GO:0005886">
    <property type="term" value="C:plasma membrane"/>
    <property type="evidence" value="ECO:0007669"/>
    <property type="project" value="TreeGrafter"/>
</dbReference>
<dbReference type="InterPro" id="IPR036116">
    <property type="entry name" value="FN3_sf"/>
</dbReference>
<feature type="domain" description="Fibronectin type-III" evidence="1">
    <location>
        <begin position="66"/>
        <end position="165"/>
    </location>
</feature>
<comment type="caution">
    <text evidence="2">The sequence shown here is derived from an EMBL/GenBank/DDBJ whole genome shotgun (WGS) entry which is preliminary data.</text>
</comment>
<gene>
    <name evidence="2" type="primary">ifnar2</name>
    <name evidence="2" type="ORF">AOXY_G10742</name>
</gene>
<dbReference type="Proteomes" id="UP001230051">
    <property type="component" value="Unassembled WGS sequence"/>
</dbReference>
<name>A0AAD8G7W3_ACIOX</name>
<organism evidence="2 3">
    <name type="scientific">Acipenser oxyrinchus oxyrinchus</name>
    <dbReference type="NCBI Taxonomy" id="40147"/>
    <lineage>
        <taxon>Eukaryota</taxon>
        <taxon>Metazoa</taxon>
        <taxon>Chordata</taxon>
        <taxon>Craniata</taxon>
        <taxon>Vertebrata</taxon>
        <taxon>Euteleostomi</taxon>
        <taxon>Actinopterygii</taxon>
        <taxon>Chondrostei</taxon>
        <taxon>Acipenseriformes</taxon>
        <taxon>Acipenseridae</taxon>
        <taxon>Acipenser</taxon>
    </lineage>
</organism>
<dbReference type="PANTHER" id="PTHR20859">
    <property type="entry name" value="INTERFERON/INTERLEUKIN RECEPTOR"/>
    <property type="match status" value="1"/>
</dbReference>
<dbReference type="PANTHER" id="PTHR20859:SF53">
    <property type="entry name" value="INTERLEUKIN-22 RECEPTOR SUBUNIT ALPHA-1"/>
    <property type="match status" value="1"/>
</dbReference>
<keyword evidence="2" id="KW-0675">Receptor</keyword>
<protein>
    <submittedName>
        <fullName evidence="2">Interferon alpha/beta receptor 2-like isoform X1</fullName>
    </submittedName>
</protein>
<dbReference type="EMBL" id="JAGXEW010000009">
    <property type="protein sequence ID" value="KAK1167942.1"/>
    <property type="molecule type" value="Genomic_DNA"/>
</dbReference>
<dbReference type="InterPro" id="IPR050650">
    <property type="entry name" value="Type-II_Cytokine-TF_Rcpt"/>
</dbReference>
<sequence length="180" mass="20579">MPLFFRKDNEWSQVRCLKVKDGRECNLTKKFKNIHRVYKARVQAITKTQQSSWTESKWFQPVSQTILGPPDVSVTGCGDCLLLKLKPPRGKGPEPLLDIYHEFDYTITMKNNGKREVSMKFHCEFVIENLEPGTEYCVTVRMYRAGLNMNSKPSEPQCAFTSPEPVSKGTLQLSRNAGMV</sequence>
<proteinExistence type="predicted"/>
<dbReference type="Pfam" id="PF09294">
    <property type="entry name" value="Interfer-bind"/>
    <property type="match status" value="1"/>
</dbReference>
<evidence type="ECO:0000313" key="3">
    <source>
        <dbReference type="Proteomes" id="UP001230051"/>
    </source>
</evidence>
<dbReference type="SUPFAM" id="SSF49265">
    <property type="entry name" value="Fibronectin type III"/>
    <property type="match status" value="2"/>
</dbReference>
<dbReference type="CDD" id="cd00063">
    <property type="entry name" value="FN3"/>
    <property type="match status" value="1"/>
</dbReference>
<evidence type="ECO:0000313" key="2">
    <source>
        <dbReference type="EMBL" id="KAK1167942.1"/>
    </source>
</evidence>
<dbReference type="InterPro" id="IPR015373">
    <property type="entry name" value="Interferon/interleukin_rcp_dom"/>
</dbReference>
<reference evidence="2" key="1">
    <citation type="submission" date="2022-02" db="EMBL/GenBank/DDBJ databases">
        <title>Atlantic sturgeon de novo genome assembly.</title>
        <authorList>
            <person name="Stock M."/>
            <person name="Klopp C."/>
            <person name="Guiguen Y."/>
            <person name="Cabau C."/>
            <person name="Parinello H."/>
            <person name="Santidrian Yebra-Pimentel E."/>
            <person name="Kuhl H."/>
            <person name="Dirks R.P."/>
            <person name="Guessner J."/>
            <person name="Wuertz S."/>
            <person name="Du K."/>
            <person name="Schartl M."/>
        </authorList>
    </citation>
    <scope>NUCLEOTIDE SEQUENCE</scope>
    <source>
        <strain evidence="2">STURGEONOMICS-FGT-2020</strain>
        <tissue evidence="2">Whole blood</tissue>
    </source>
</reference>
<dbReference type="PROSITE" id="PS50853">
    <property type="entry name" value="FN3"/>
    <property type="match status" value="1"/>
</dbReference>
<dbReference type="InterPro" id="IPR003961">
    <property type="entry name" value="FN3_dom"/>
</dbReference>
<dbReference type="Gene3D" id="2.60.40.10">
    <property type="entry name" value="Immunoglobulins"/>
    <property type="match status" value="1"/>
</dbReference>
<dbReference type="AlphaFoldDB" id="A0AAD8G7W3"/>
<evidence type="ECO:0000259" key="1">
    <source>
        <dbReference type="PROSITE" id="PS50853"/>
    </source>
</evidence>
<accession>A0AAD8G7W3</accession>